<organism evidence="1">
    <name type="scientific">Bradyrhizobium quebecense</name>
    <dbReference type="NCBI Taxonomy" id="2748629"/>
    <lineage>
        <taxon>Bacteria</taxon>
        <taxon>Pseudomonadati</taxon>
        <taxon>Pseudomonadota</taxon>
        <taxon>Alphaproteobacteria</taxon>
        <taxon>Hyphomicrobiales</taxon>
        <taxon>Nitrobacteraceae</taxon>
        <taxon>Bradyrhizobium</taxon>
    </lineage>
</organism>
<reference evidence="1" key="1">
    <citation type="submission" date="2020-06" db="EMBL/GenBank/DDBJ databases">
        <title>Whole Genome Sequence of Bradyrhizobium sp. Strain 66S1MB.</title>
        <authorList>
            <person name="Bromfield E."/>
            <person name="Cloutier S."/>
        </authorList>
    </citation>
    <scope>NUCLEOTIDE SEQUENCE</scope>
    <source>
        <strain evidence="1">66S1MB</strain>
    </source>
</reference>
<sequence>MKRRAIGLVVYSAIGVISSTGVTFADMVGRYECSVVGPSVPEPVGDRPDHTIQSIQYSCVGVDGLLKGATLSGNAVVEWQGPKSTFLAASTTHRTPGGLAVGQLLEGSGLIVVKDGKPLGQDASGKAMIKFASGTLAELAGRTLKWISKPVSFNRFEQEYFSE</sequence>
<comment type="caution">
    <text evidence="1">The sequence shown here is derived from an EMBL/GenBank/DDBJ whole genome shotgun (WGS) entry which is preliminary data.</text>
</comment>
<evidence type="ECO:0000313" key="1">
    <source>
        <dbReference type="EMBL" id="NVL05574.1"/>
    </source>
</evidence>
<name>A0A973WIQ5_9BRAD</name>
<protein>
    <submittedName>
        <fullName evidence="1">Uncharacterized protein</fullName>
    </submittedName>
</protein>
<dbReference type="RefSeq" id="WP_176529572.1">
    <property type="nucleotide sequence ID" value="NZ_CP088022.1"/>
</dbReference>
<accession>A0A973WIQ5</accession>
<dbReference type="EMBL" id="JABWSX010000001">
    <property type="protein sequence ID" value="NVL05574.1"/>
    <property type="molecule type" value="Genomic_DNA"/>
</dbReference>
<gene>
    <name evidence="1" type="ORF">HU230_07575</name>
</gene>
<proteinExistence type="predicted"/>
<dbReference type="AlphaFoldDB" id="A0A973WIQ5"/>